<accession>A0AA35KCQ0</accession>
<dbReference type="Gene3D" id="3.40.50.2300">
    <property type="match status" value="1"/>
</dbReference>
<proteinExistence type="predicted"/>
<dbReference type="AlphaFoldDB" id="A0AA35KCQ0"/>
<feature type="region of interest" description="Disordered" evidence="1">
    <location>
        <begin position="16"/>
        <end position="46"/>
    </location>
</feature>
<dbReference type="PANTHER" id="PTHR36687">
    <property type="entry name" value="GLUTAMATE RECEPTOR IONOTROPIC, DELTA-2-RELATED"/>
    <property type="match status" value="1"/>
</dbReference>
<feature type="compositionally biased region" description="Gly residues" evidence="1">
    <location>
        <begin position="32"/>
        <end position="45"/>
    </location>
</feature>
<sequence length="336" mass="37405">MRFHWWITEHRGWGLDREKRKPEREKGDPGREGGGGEGKACGQAGGRKRAGKCFRVRSVVADGKLVLLYYPARPNSIADPLKKIDWGGEEGVCCATARFGKTLEFSLITPTPKGERLNFNFSRVKEPAQNGRLLTSDFRGAHKARHLQIKYPPKSPFSQPPASRSSGGREEESASKDDGFSRLKSEAELRFGILRTAKIPRAEWNPKLTLLINWTVQSAGSRARPLAEAEQVCVWSAPGAIFEGNSAKDDEIFKQAVADLSLNDDILQSEKITYTIKLIEANNPFHAVQEGNEIYLESSVKAQYITRNLSSGTGDHLTSMQHLENLAECTLERVRI</sequence>
<protein>
    <submittedName>
        <fullName evidence="2">Uncharacterized protein</fullName>
    </submittedName>
</protein>
<evidence type="ECO:0000313" key="3">
    <source>
        <dbReference type="Proteomes" id="UP001178461"/>
    </source>
</evidence>
<feature type="region of interest" description="Disordered" evidence="1">
    <location>
        <begin position="149"/>
        <end position="180"/>
    </location>
</feature>
<dbReference type="InterPro" id="IPR043373">
    <property type="entry name" value="IGluR_D"/>
</dbReference>
<gene>
    <name evidence="2" type="ORF">PODLI_1B011478</name>
</gene>
<dbReference type="EMBL" id="OX395130">
    <property type="protein sequence ID" value="CAI5774453.1"/>
    <property type="molecule type" value="Genomic_DNA"/>
</dbReference>
<feature type="compositionally biased region" description="Basic and acidic residues" evidence="1">
    <location>
        <begin position="16"/>
        <end position="31"/>
    </location>
</feature>
<evidence type="ECO:0000313" key="2">
    <source>
        <dbReference type="EMBL" id="CAI5774453.1"/>
    </source>
</evidence>
<dbReference type="PANTHER" id="PTHR36687:SF2">
    <property type="entry name" value="GLUTAMATE RECEPTOR IONOTROPIC, DELTA-1"/>
    <property type="match status" value="1"/>
</dbReference>
<feature type="compositionally biased region" description="Basic and acidic residues" evidence="1">
    <location>
        <begin position="167"/>
        <end position="180"/>
    </location>
</feature>
<organism evidence="2 3">
    <name type="scientific">Podarcis lilfordi</name>
    <name type="common">Lilford's wall lizard</name>
    <dbReference type="NCBI Taxonomy" id="74358"/>
    <lineage>
        <taxon>Eukaryota</taxon>
        <taxon>Metazoa</taxon>
        <taxon>Chordata</taxon>
        <taxon>Craniata</taxon>
        <taxon>Vertebrata</taxon>
        <taxon>Euteleostomi</taxon>
        <taxon>Lepidosauria</taxon>
        <taxon>Squamata</taxon>
        <taxon>Bifurcata</taxon>
        <taxon>Unidentata</taxon>
        <taxon>Episquamata</taxon>
        <taxon>Laterata</taxon>
        <taxon>Lacertibaenia</taxon>
        <taxon>Lacertidae</taxon>
        <taxon>Podarcis</taxon>
    </lineage>
</organism>
<keyword evidence="3" id="KW-1185">Reference proteome</keyword>
<dbReference type="Proteomes" id="UP001178461">
    <property type="component" value="Chromosome 5"/>
</dbReference>
<reference evidence="2" key="1">
    <citation type="submission" date="2022-12" db="EMBL/GenBank/DDBJ databases">
        <authorList>
            <person name="Alioto T."/>
            <person name="Alioto T."/>
            <person name="Gomez Garrido J."/>
        </authorList>
    </citation>
    <scope>NUCLEOTIDE SEQUENCE</scope>
</reference>
<name>A0AA35KCQ0_9SAUR</name>
<evidence type="ECO:0000256" key="1">
    <source>
        <dbReference type="SAM" id="MobiDB-lite"/>
    </source>
</evidence>